<feature type="domain" description="C2H2-type" evidence="2">
    <location>
        <begin position="23"/>
        <end position="50"/>
    </location>
</feature>
<dbReference type="GO" id="GO:0008270">
    <property type="term" value="F:zinc ion binding"/>
    <property type="evidence" value="ECO:0007669"/>
    <property type="project" value="UniProtKB-KW"/>
</dbReference>
<dbReference type="SUPFAM" id="SSF57667">
    <property type="entry name" value="beta-beta-alpha zinc fingers"/>
    <property type="match status" value="1"/>
</dbReference>
<dbReference type="PROSITE" id="PS00028">
    <property type="entry name" value="ZINC_FINGER_C2H2_1"/>
    <property type="match status" value="1"/>
</dbReference>
<dbReference type="Pfam" id="PF13912">
    <property type="entry name" value="zf-C2H2_6"/>
    <property type="match status" value="1"/>
</dbReference>
<evidence type="ECO:0000256" key="1">
    <source>
        <dbReference type="PROSITE-ProRule" id="PRU00042"/>
    </source>
</evidence>
<dbReference type="Gene3D" id="3.30.160.60">
    <property type="entry name" value="Classic Zinc Finger"/>
    <property type="match status" value="1"/>
</dbReference>
<reference evidence="3" key="1">
    <citation type="submission" date="2018-01" db="EMBL/GenBank/DDBJ databases">
        <authorList>
            <person name="Mao J.F."/>
        </authorList>
    </citation>
    <scope>NUCLEOTIDE SEQUENCE</scope>
    <source>
        <strain evidence="3">Huo1</strain>
        <tissue evidence="3">Leaf</tissue>
    </source>
</reference>
<keyword evidence="4" id="KW-1185">Reference proteome</keyword>
<evidence type="ECO:0000313" key="4">
    <source>
        <dbReference type="Proteomes" id="UP000298416"/>
    </source>
</evidence>
<dbReference type="InterPro" id="IPR013087">
    <property type="entry name" value="Znf_C2H2_type"/>
</dbReference>
<name>A0A8X8ZT66_SALSN</name>
<protein>
    <recommendedName>
        <fullName evidence="2">C2H2-type domain-containing protein</fullName>
    </recommendedName>
</protein>
<dbReference type="InterPro" id="IPR036236">
    <property type="entry name" value="Znf_C2H2_sf"/>
</dbReference>
<dbReference type="PANTHER" id="PTHR46353">
    <property type="entry name" value="ZINC FINGER PROTEIN 5"/>
    <property type="match status" value="1"/>
</dbReference>
<keyword evidence="1" id="KW-0862">Zinc</keyword>
<evidence type="ECO:0000259" key="2">
    <source>
        <dbReference type="PROSITE" id="PS50157"/>
    </source>
</evidence>
<keyword evidence="1" id="KW-0863">Zinc-finger</keyword>
<dbReference type="EMBL" id="PNBA02000008">
    <property type="protein sequence ID" value="KAG6416202.1"/>
    <property type="molecule type" value="Genomic_DNA"/>
</dbReference>
<keyword evidence="1" id="KW-0479">Metal-binding</keyword>
<dbReference type="GO" id="GO:0010090">
    <property type="term" value="P:trichome morphogenesis"/>
    <property type="evidence" value="ECO:0007669"/>
    <property type="project" value="InterPro"/>
</dbReference>
<dbReference type="PANTHER" id="PTHR46353:SF23">
    <property type="entry name" value="C2H2 ZINC FINGER-CONTAINING PROTEIN-RELATED"/>
    <property type="match status" value="1"/>
</dbReference>
<gene>
    <name evidence="3" type="ORF">SASPL_123626</name>
</gene>
<dbReference type="OrthoDB" id="837291at2759"/>
<dbReference type="AlphaFoldDB" id="A0A8X8ZT66"/>
<reference evidence="3" key="2">
    <citation type="submission" date="2020-08" db="EMBL/GenBank/DDBJ databases">
        <title>Plant Genome Project.</title>
        <authorList>
            <person name="Zhang R.-G."/>
        </authorList>
    </citation>
    <scope>NUCLEOTIDE SEQUENCE</scope>
    <source>
        <strain evidence="3">Huo1</strain>
        <tissue evidence="3">Leaf</tissue>
    </source>
</reference>
<dbReference type="Proteomes" id="UP000298416">
    <property type="component" value="Unassembled WGS sequence"/>
</dbReference>
<dbReference type="PROSITE" id="PS50157">
    <property type="entry name" value="ZINC_FINGER_C2H2_2"/>
    <property type="match status" value="1"/>
</dbReference>
<organism evidence="3">
    <name type="scientific">Salvia splendens</name>
    <name type="common">Scarlet sage</name>
    <dbReference type="NCBI Taxonomy" id="180675"/>
    <lineage>
        <taxon>Eukaryota</taxon>
        <taxon>Viridiplantae</taxon>
        <taxon>Streptophyta</taxon>
        <taxon>Embryophyta</taxon>
        <taxon>Tracheophyta</taxon>
        <taxon>Spermatophyta</taxon>
        <taxon>Magnoliopsida</taxon>
        <taxon>eudicotyledons</taxon>
        <taxon>Gunneridae</taxon>
        <taxon>Pentapetalae</taxon>
        <taxon>asterids</taxon>
        <taxon>lamiids</taxon>
        <taxon>Lamiales</taxon>
        <taxon>Lamiaceae</taxon>
        <taxon>Nepetoideae</taxon>
        <taxon>Mentheae</taxon>
        <taxon>Salviinae</taxon>
        <taxon>Salvia</taxon>
        <taxon>Salvia subgen. Calosphace</taxon>
        <taxon>core Calosphace</taxon>
    </lineage>
</organism>
<dbReference type="InterPro" id="IPR044299">
    <property type="entry name" value="GIS3/ZFP5/ZFP6"/>
</dbReference>
<accession>A0A8X8ZT66</accession>
<sequence>MVKNGKDGDDVMKLTKEAKSWDFTCTFCFKRFPSAQALGGHQNAHRNERMEEKRLFVRDPITYRKRAFLQSVHSSASEAEYASSSDSSPAINNGDQGLVVYNYLPVNEVKSVAGEDKGNGNDLSTHFNLDLTLKL</sequence>
<comment type="caution">
    <text evidence="3">The sequence shown here is derived from an EMBL/GenBank/DDBJ whole genome shotgun (WGS) entry which is preliminary data.</text>
</comment>
<proteinExistence type="predicted"/>
<evidence type="ECO:0000313" key="3">
    <source>
        <dbReference type="EMBL" id="KAG6416202.1"/>
    </source>
</evidence>